<dbReference type="InterPro" id="IPR002083">
    <property type="entry name" value="MATH/TRAF_dom"/>
</dbReference>
<dbReference type="PROSITE" id="PS50144">
    <property type="entry name" value="MATH"/>
    <property type="match status" value="1"/>
</dbReference>
<dbReference type="Proteomes" id="UP000030748">
    <property type="component" value="Unassembled WGS sequence"/>
</dbReference>
<organism evidence="2 3">
    <name type="scientific">Erythranthe guttata</name>
    <name type="common">Yellow monkey flower</name>
    <name type="synonym">Mimulus guttatus</name>
    <dbReference type="NCBI Taxonomy" id="4155"/>
    <lineage>
        <taxon>Eukaryota</taxon>
        <taxon>Viridiplantae</taxon>
        <taxon>Streptophyta</taxon>
        <taxon>Embryophyta</taxon>
        <taxon>Tracheophyta</taxon>
        <taxon>Spermatophyta</taxon>
        <taxon>Magnoliopsida</taxon>
        <taxon>eudicotyledons</taxon>
        <taxon>Gunneridae</taxon>
        <taxon>Pentapetalae</taxon>
        <taxon>asterids</taxon>
        <taxon>lamiids</taxon>
        <taxon>Lamiales</taxon>
        <taxon>Phrymaceae</taxon>
        <taxon>Erythranthe</taxon>
    </lineage>
</organism>
<evidence type="ECO:0000313" key="2">
    <source>
        <dbReference type="EMBL" id="EYU30060.1"/>
    </source>
</evidence>
<evidence type="ECO:0000313" key="3">
    <source>
        <dbReference type="Proteomes" id="UP000030748"/>
    </source>
</evidence>
<dbReference type="Gene3D" id="2.60.210.10">
    <property type="entry name" value="Apoptosis, Tumor Necrosis Factor Receptor Associated Protein 2, Chain A"/>
    <property type="match status" value="1"/>
</dbReference>
<evidence type="ECO:0000259" key="1">
    <source>
        <dbReference type="PROSITE" id="PS50144"/>
    </source>
</evidence>
<dbReference type="Pfam" id="PF22486">
    <property type="entry name" value="MATH_2"/>
    <property type="match status" value="1"/>
</dbReference>
<gene>
    <name evidence="2" type="ORF">MIMGU_mgv1a026327mg</name>
</gene>
<feature type="domain" description="MATH" evidence="1">
    <location>
        <begin position="6"/>
        <end position="95"/>
    </location>
</feature>
<protein>
    <recommendedName>
        <fullName evidence="1">MATH domain-containing protein</fullName>
    </recommendedName>
</protein>
<keyword evidence="3" id="KW-1185">Reference proteome</keyword>
<dbReference type="PANTHER" id="PTHR46162:SF20">
    <property type="entry name" value="UBIQUITIN CARBOXYL-TERMINAL HYDROLASE 7-LIKE ISOFORM X1"/>
    <property type="match status" value="1"/>
</dbReference>
<dbReference type="CDD" id="cd00121">
    <property type="entry name" value="MATH"/>
    <property type="match status" value="1"/>
</dbReference>
<name>A0A022QU68_ERYGU</name>
<proteinExistence type="predicted"/>
<dbReference type="SUPFAM" id="SSF49599">
    <property type="entry name" value="TRAF domain-like"/>
    <property type="match status" value="1"/>
</dbReference>
<dbReference type="InterPro" id="IPR008974">
    <property type="entry name" value="TRAF-like"/>
</dbReference>
<dbReference type="STRING" id="4155.A0A022QU68"/>
<reference evidence="2 3" key="1">
    <citation type="journal article" date="2013" name="Proc. Natl. Acad. Sci. U.S.A.">
        <title>Fine-scale variation in meiotic recombination in Mimulus inferred from population shotgun sequencing.</title>
        <authorList>
            <person name="Hellsten U."/>
            <person name="Wright K.M."/>
            <person name="Jenkins J."/>
            <person name="Shu S."/>
            <person name="Yuan Y."/>
            <person name="Wessler S.R."/>
            <person name="Schmutz J."/>
            <person name="Willis J.H."/>
            <person name="Rokhsar D.S."/>
        </authorList>
    </citation>
    <scope>NUCLEOTIDE SEQUENCE [LARGE SCALE GENOMIC DNA]</scope>
    <source>
        <strain evidence="3">cv. DUN x IM62</strain>
    </source>
</reference>
<dbReference type="PANTHER" id="PTHR46162">
    <property type="entry name" value="TRAF-LIKE FAMILY PROTEIN"/>
    <property type="match status" value="1"/>
</dbReference>
<feature type="non-terminal residue" evidence="2">
    <location>
        <position position="1"/>
    </location>
</feature>
<dbReference type="AlphaFoldDB" id="A0A022QU68"/>
<sequence>VYCGNKRCFTRTFFDKNRILLLIFRVWSKEFDVGDYKWRLIIYPYGKEKDHSHVSVYLAMAETSSLPIDWEFNANFTIFLYNQISMFSIKRRAAL</sequence>
<dbReference type="EMBL" id="KI631110">
    <property type="protein sequence ID" value="EYU30060.1"/>
    <property type="molecule type" value="Genomic_DNA"/>
</dbReference>
<accession>A0A022QU68</accession>